<protein>
    <submittedName>
        <fullName evidence="1">Uncharacterized protein</fullName>
    </submittedName>
</protein>
<keyword evidence="2" id="KW-1185">Reference proteome</keyword>
<comment type="caution">
    <text evidence="1">The sequence shown here is derived from an EMBL/GenBank/DDBJ whole genome shotgun (WGS) entry which is preliminary data.</text>
</comment>
<dbReference type="Proteomes" id="UP000031668">
    <property type="component" value="Unassembled WGS sequence"/>
</dbReference>
<proteinExistence type="predicted"/>
<gene>
    <name evidence="1" type="ORF">RF11_14880</name>
</gene>
<dbReference type="AlphaFoldDB" id="A0A0C2IV46"/>
<dbReference type="EMBL" id="JWZT01005499">
    <property type="protein sequence ID" value="KII60702.1"/>
    <property type="molecule type" value="Genomic_DNA"/>
</dbReference>
<sequence length="144" mass="16308">MAMESLGLTAMNVVNWFSFCRTVCLDWCGDNSETIGGENRVVEIDKAKIVKQKYNRGRWMDGYWIFGGFERGTGRPFAVQTAGPILIISSASGERFDPLFQGMEPGKFIQADIWQNFCLKGDSLTILTLHPFLKEISFFYARTT</sequence>
<reference evidence="1 2" key="1">
    <citation type="journal article" date="2014" name="Genome Biol. Evol.">
        <title>The genome of the myxosporean Thelohanellus kitauei shows adaptations to nutrient acquisition within its fish host.</title>
        <authorList>
            <person name="Yang Y."/>
            <person name="Xiong J."/>
            <person name="Zhou Z."/>
            <person name="Huo F."/>
            <person name="Miao W."/>
            <person name="Ran C."/>
            <person name="Liu Y."/>
            <person name="Zhang J."/>
            <person name="Feng J."/>
            <person name="Wang M."/>
            <person name="Wang M."/>
            <person name="Wang L."/>
            <person name="Yao B."/>
        </authorList>
    </citation>
    <scope>NUCLEOTIDE SEQUENCE [LARGE SCALE GENOMIC DNA]</scope>
    <source>
        <strain evidence="1">Wuqing</strain>
    </source>
</reference>
<accession>A0A0C2IV46</accession>
<organism evidence="1 2">
    <name type="scientific">Thelohanellus kitauei</name>
    <name type="common">Myxosporean</name>
    <dbReference type="NCBI Taxonomy" id="669202"/>
    <lineage>
        <taxon>Eukaryota</taxon>
        <taxon>Metazoa</taxon>
        <taxon>Cnidaria</taxon>
        <taxon>Myxozoa</taxon>
        <taxon>Myxosporea</taxon>
        <taxon>Bivalvulida</taxon>
        <taxon>Platysporina</taxon>
        <taxon>Myxobolidae</taxon>
        <taxon>Thelohanellus</taxon>
    </lineage>
</organism>
<evidence type="ECO:0000313" key="2">
    <source>
        <dbReference type="Proteomes" id="UP000031668"/>
    </source>
</evidence>
<evidence type="ECO:0000313" key="1">
    <source>
        <dbReference type="EMBL" id="KII60702.1"/>
    </source>
</evidence>
<dbReference type="OrthoDB" id="10052789at2759"/>
<name>A0A0C2IV46_THEKT</name>